<dbReference type="GO" id="GO:0005576">
    <property type="term" value="C:extracellular region"/>
    <property type="evidence" value="ECO:0007669"/>
    <property type="project" value="UniProtKB-SubCell"/>
</dbReference>
<evidence type="ECO:0000256" key="2">
    <source>
        <dbReference type="ARBA" id="ARBA00011255"/>
    </source>
</evidence>
<dbReference type="EMBL" id="JACGDE010000015">
    <property type="protein sequence ID" value="MBA6067155.1"/>
    <property type="molecule type" value="Genomic_DNA"/>
</dbReference>
<feature type="domain" description="Flagellar hook-associated protein 2 C-terminal" evidence="7">
    <location>
        <begin position="212"/>
        <end position="443"/>
    </location>
</feature>
<dbReference type="InterPro" id="IPR010809">
    <property type="entry name" value="FliD_C"/>
</dbReference>
<comment type="subunit">
    <text evidence="2 5">Homopentamer.</text>
</comment>
<organism evidence="8 9">
    <name type="scientific">Pseudomonas mosselii</name>
    <dbReference type="NCBI Taxonomy" id="78327"/>
    <lineage>
        <taxon>Bacteria</taxon>
        <taxon>Pseudomonadati</taxon>
        <taxon>Pseudomonadota</taxon>
        <taxon>Gammaproteobacteria</taxon>
        <taxon>Pseudomonadales</taxon>
        <taxon>Pseudomonadaceae</taxon>
        <taxon>Pseudomonas</taxon>
    </lineage>
</organism>
<evidence type="ECO:0000259" key="6">
    <source>
        <dbReference type="Pfam" id="PF02465"/>
    </source>
</evidence>
<comment type="subcellular location">
    <subcellularLocation>
        <location evidence="5">Secreted</location>
    </subcellularLocation>
    <subcellularLocation>
        <location evidence="5">Bacterial flagellum</location>
    </subcellularLocation>
</comment>
<comment type="function">
    <text evidence="5">Required for morphogenesis and for the elongation of the flagellar filament by facilitating polymerization of the flagellin monomers at the tip of growing filament. Forms a capping structure, which prevents flagellin subunits (transported through the central channel of the flagellum) from leaking out without polymerization at the distal end.</text>
</comment>
<dbReference type="InterPro" id="IPR010810">
    <property type="entry name" value="Flagellin_hook_IN_motif"/>
</dbReference>
<gene>
    <name evidence="8" type="primary">fliD</name>
    <name evidence="8" type="ORF">H4C75_20680</name>
</gene>
<dbReference type="RefSeq" id="WP_182324106.1">
    <property type="nucleotide sequence ID" value="NZ_JACGDE010000015.1"/>
</dbReference>
<evidence type="ECO:0000256" key="3">
    <source>
        <dbReference type="ARBA" id="ARBA00023054"/>
    </source>
</evidence>
<dbReference type="GO" id="GO:0007155">
    <property type="term" value="P:cell adhesion"/>
    <property type="evidence" value="ECO:0007669"/>
    <property type="project" value="InterPro"/>
</dbReference>
<sequence length="463" mass="47568">MAGSTVSGIGSGIDTQAIVKSLVDAQKAPKQAQINTQTLKATTTLSSIGKIQAALDAFRGALATMGKDNSFGGLALKSSDEKVATITAGAGAANGSFNLIVSELASASKVSTKVYAGGAGSVVNPGTTSTKLTITQDGKNHDVSIPPGATLQQVRETINSQFGTAGLSANVLTDASGSRLVITSSKMGVGSDITLSGNSGLDTGYTVVDHPKNAKYKLDGIDMESKSNDISDAISGLNIKLVGVSPKVTGSTTEFAVTNLSLTTSSTALKSGLKGFIDTYNALVTAVNAETKVTKNANGTMTAAALTGDASMRALMSSIREEMNALSGNGTMKSLAAFGVTSSQDGGTLSLDEKKWDKAAATNAADLTSIFNGKDGLLARLQTATEPYAKAATGTLAERSKVLSESLTKLKAEQDTLDARMEALRVSLQDKYNSMDTLVSQLRQQQNNVLGTLNALNNAKNDK</sequence>
<keyword evidence="8" id="KW-0966">Cell projection</keyword>
<proteinExistence type="inferred from homology"/>
<dbReference type="AlphaFoldDB" id="A0A7W2JXT8"/>
<name>A0A7W2JXT8_9PSED</name>
<dbReference type="GO" id="GO:0009424">
    <property type="term" value="C:bacterial-type flagellum hook"/>
    <property type="evidence" value="ECO:0007669"/>
    <property type="project" value="UniProtKB-UniRule"/>
</dbReference>
<feature type="domain" description="Flagellar hook-associated protein 2 N-terminal" evidence="6">
    <location>
        <begin position="11"/>
        <end position="107"/>
    </location>
</feature>
<dbReference type="PANTHER" id="PTHR30288:SF0">
    <property type="entry name" value="FLAGELLAR HOOK-ASSOCIATED PROTEIN 2"/>
    <property type="match status" value="1"/>
</dbReference>
<evidence type="ECO:0000256" key="5">
    <source>
        <dbReference type="RuleBase" id="RU362066"/>
    </source>
</evidence>
<comment type="caution">
    <text evidence="8">The sequence shown here is derived from an EMBL/GenBank/DDBJ whole genome shotgun (WGS) entry which is preliminary data.</text>
</comment>
<keyword evidence="8" id="KW-0969">Cilium</keyword>
<keyword evidence="3" id="KW-0175">Coiled coil</keyword>
<accession>A0A7W2JXT8</accession>
<evidence type="ECO:0000256" key="1">
    <source>
        <dbReference type="ARBA" id="ARBA00009764"/>
    </source>
</evidence>
<dbReference type="Pfam" id="PF07196">
    <property type="entry name" value="Flagellin_IN"/>
    <property type="match status" value="1"/>
</dbReference>
<evidence type="ECO:0000313" key="8">
    <source>
        <dbReference type="EMBL" id="MBA6067155.1"/>
    </source>
</evidence>
<dbReference type="InterPro" id="IPR003481">
    <property type="entry name" value="FliD_N"/>
</dbReference>
<evidence type="ECO:0000256" key="4">
    <source>
        <dbReference type="ARBA" id="ARBA00023143"/>
    </source>
</evidence>
<evidence type="ECO:0000259" key="7">
    <source>
        <dbReference type="Pfam" id="PF07195"/>
    </source>
</evidence>
<protein>
    <recommendedName>
        <fullName evidence="5">Flagellar hook-associated protein 2</fullName>
        <shortName evidence="5">HAP2</shortName>
    </recommendedName>
    <alternativeName>
        <fullName evidence="5">Flagellar cap protein</fullName>
    </alternativeName>
</protein>
<dbReference type="Pfam" id="PF07195">
    <property type="entry name" value="FliD_C"/>
    <property type="match status" value="1"/>
</dbReference>
<dbReference type="GO" id="GO:0071973">
    <property type="term" value="P:bacterial-type flagellum-dependent cell motility"/>
    <property type="evidence" value="ECO:0007669"/>
    <property type="project" value="TreeGrafter"/>
</dbReference>
<dbReference type="PANTHER" id="PTHR30288">
    <property type="entry name" value="FLAGELLAR CAP/ASSEMBLY PROTEIN FLID"/>
    <property type="match status" value="1"/>
</dbReference>
<keyword evidence="8" id="KW-0282">Flagellum</keyword>
<comment type="similarity">
    <text evidence="1 5">Belongs to the FliD family.</text>
</comment>
<dbReference type="GO" id="GO:0009421">
    <property type="term" value="C:bacterial-type flagellum filament cap"/>
    <property type="evidence" value="ECO:0007669"/>
    <property type="project" value="InterPro"/>
</dbReference>
<dbReference type="Pfam" id="PF02465">
    <property type="entry name" value="FliD_N"/>
    <property type="match status" value="1"/>
</dbReference>
<keyword evidence="5" id="KW-0964">Secreted</keyword>
<keyword evidence="4 5" id="KW-0975">Bacterial flagellum</keyword>
<evidence type="ECO:0000313" key="9">
    <source>
        <dbReference type="Proteomes" id="UP000541770"/>
    </source>
</evidence>
<reference evidence="8 9" key="1">
    <citation type="submission" date="2020-07" db="EMBL/GenBank/DDBJ databases">
        <title>Diversity of carbapenemase encoding genes among Pseudomonas putida group clinical isolates in a tertiary Brazilian hospital.</title>
        <authorList>
            <person name="Alberto-Lei F."/>
            <person name="Nodari C.S."/>
            <person name="Streling A.P."/>
            <person name="Paulino J.T."/>
            <person name="Bessa-Neto F.O."/>
            <person name="Cayo R."/>
            <person name="Gales A.C."/>
        </authorList>
    </citation>
    <scope>NUCLEOTIDE SEQUENCE [LARGE SCALE GENOMIC DNA]</scope>
    <source>
        <strain evidence="8 9">14802</strain>
    </source>
</reference>
<dbReference type="Proteomes" id="UP000541770">
    <property type="component" value="Unassembled WGS sequence"/>
</dbReference>
<dbReference type="InterPro" id="IPR040026">
    <property type="entry name" value="FliD"/>
</dbReference>